<sequence length="129" mass="15112">MIFVDSSVWIDLFNKVENTQTSKLRRLRSLDGVVVGDIVLFEVLRGASSDAHAERLVRELLLFVQESMLDMEIARKAAENYRRLRRLGITVRKFPDIIIGTYCIENNHQLLHRDRDFQPMVEHLGLREF</sequence>
<dbReference type="InterPro" id="IPR051749">
    <property type="entry name" value="PINc/VapC_TA_RNase"/>
</dbReference>
<dbReference type="CDD" id="cd18760">
    <property type="entry name" value="PIN_MtVapC3-like"/>
    <property type="match status" value="1"/>
</dbReference>
<name>A0A936YTC8_9HYPH</name>
<keyword evidence="9" id="KW-1185">Reference proteome</keyword>
<comment type="similarity">
    <text evidence="6">Belongs to the PINc/VapC protein family.</text>
</comment>
<keyword evidence="5 6" id="KW-0460">Magnesium</keyword>
<keyword evidence="2 6" id="KW-0540">Nuclease</keyword>
<evidence type="ECO:0000313" key="9">
    <source>
        <dbReference type="Proteomes" id="UP000633219"/>
    </source>
</evidence>
<dbReference type="EC" id="3.1.-.-" evidence="6"/>
<dbReference type="InterPro" id="IPR022907">
    <property type="entry name" value="VapC_family"/>
</dbReference>
<accession>A0A936YTC8</accession>
<keyword evidence="3 6" id="KW-0479">Metal-binding</keyword>
<dbReference type="GO" id="GO:0090729">
    <property type="term" value="F:toxin activity"/>
    <property type="evidence" value="ECO:0007669"/>
    <property type="project" value="UniProtKB-KW"/>
</dbReference>
<comment type="cofactor">
    <cofactor evidence="6">
        <name>Mg(2+)</name>
        <dbReference type="ChEBI" id="CHEBI:18420"/>
    </cofactor>
</comment>
<dbReference type="EMBL" id="JAEQNC010000004">
    <property type="protein sequence ID" value="MBL0372075.1"/>
    <property type="molecule type" value="Genomic_DNA"/>
</dbReference>
<feature type="domain" description="PIN" evidence="7">
    <location>
        <begin position="2"/>
        <end position="118"/>
    </location>
</feature>
<comment type="function">
    <text evidence="6">Toxic component of a toxin-antitoxin (TA) system. An RNase.</text>
</comment>
<evidence type="ECO:0000256" key="3">
    <source>
        <dbReference type="ARBA" id="ARBA00022723"/>
    </source>
</evidence>
<dbReference type="PANTHER" id="PTHR42740:SF1">
    <property type="entry name" value="RIBONUCLEASE VAPC3"/>
    <property type="match status" value="1"/>
</dbReference>
<dbReference type="GO" id="GO:0000287">
    <property type="term" value="F:magnesium ion binding"/>
    <property type="evidence" value="ECO:0007669"/>
    <property type="project" value="UniProtKB-UniRule"/>
</dbReference>
<proteinExistence type="inferred from homology"/>
<evidence type="ECO:0000259" key="7">
    <source>
        <dbReference type="Pfam" id="PF01850"/>
    </source>
</evidence>
<reference evidence="8" key="1">
    <citation type="submission" date="2021-01" db="EMBL/GenBank/DDBJ databases">
        <title>Rhizobium sp. strain KVB221 16S ribosomal RNA gene Genome sequencing and assembly.</title>
        <authorList>
            <person name="Kang M."/>
        </authorList>
    </citation>
    <scope>NUCLEOTIDE SEQUENCE</scope>
    <source>
        <strain evidence="8">KVB221</strain>
    </source>
</reference>
<dbReference type="InterPro" id="IPR029060">
    <property type="entry name" value="PIN-like_dom_sf"/>
</dbReference>
<dbReference type="AlphaFoldDB" id="A0A936YTC8"/>
<comment type="caution">
    <text evidence="8">The sequence shown here is derived from an EMBL/GenBank/DDBJ whole genome shotgun (WGS) entry which is preliminary data.</text>
</comment>
<dbReference type="Proteomes" id="UP000633219">
    <property type="component" value="Unassembled WGS sequence"/>
</dbReference>
<dbReference type="Gene3D" id="3.40.50.1010">
    <property type="entry name" value="5'-nuclease"/>
    <property type="match status" value="1"/>
</dbReference>
<evidence type="ECO:0000256" key="6">
    <source>
        <dbReference type="HAMAP-Rule" id="MF_00265"/>
    </source>
</evidence>
<evidence type="ECO:0000256" key="4">
    <source>
        <dbReference type="ARBA" id="ARBA00022801"/>
    </source>
</evidence>
<keyword evidence="6" id="KW-0800">Toxin</keyword>
<dbReference type="SUPFAM" id="SSF88723">
    <property type="entry name" value="PIN domain-like"/>
    <property type="match status" value="1"/>
</dbReference>
<protein>
    <recommendedName>
        <fullName evidence="6">Ribonuclease VapC</fullName>
        <shortName evidence="6">RNase VapC</shortName>
        <ecNumber evidence="6">3.1.-.-</ecNumber>
    </recommendedName>
    <alternativeName>
        <fullName evidence="6">Toxin VapC</fullName>
    </alternativeName>
</protein>
<evidence type="ECO:0000313" key="8">
    <source>
        <dbReference type="EMBL" id="MBL0372075.1"/>
    </source>
</evidence>
<dbReference type="PANTHER" id="PTHR42740">
    <property type="entry name" value="RIBONUCLEASE VAPC3"/>
    <property type="match status" value="1"/>
</dbReference>
<organism evidence="8 9">
    <name type="scientific">Rhizobium setariae</name>
    <dbReference type="NCBI Taxonomy" id="2801340"/>
    <lineage>
        <taxon>Bacteria</taxon>
        <taxon>Pseudomonadati</taxon>
        <taxon>Pseudomonadota</taxon>
        <taxon>Alphaproteobacteria</taxon>
        <taxon>Hyphomicrobiales</taxon>
        <taxon>Rhizobiaceae</taxon>
        <taxon>Rhizobium/Agrobacterium group</taxon>
        <taxon>Rhizobium</taxon>
    </lineage>
</organism>
<feature type="binding site" evidence="6">
    <location>
        <position position="5"/>
    </location>
    <ligand>
        <name>Mg(2+)</name>
        <dbReference type="ChEBI" id="CHEBI:18420"/>
    </ligand>
</feature>
<evidence type="ECO:0000256" key="1">
    <source>
        <dbReference type="ARBA" id="ARBA00022649"/>
    </source>
</evidence>
<evidence type="ECO:0000256" key="5">
    <source>
        <dbReference type="ARBA" id="ARBA00022842"/>
    </source>
</evidence>
<keyword evidence="1 6" id="KW-1277">Toxin-antitoxin system</keyword>
<dbReference type="GO" id="GO:0004540">
    <property type="term" value="F:RNA nuclease activity"/>
    <property type="evidence" value="ECO:0007669"/>
    <property type="project" value="InterPro"/>
</dbReference>
<dbReference type="Pfam" id="PF01850">
    <property type="entry name" value="PIN"/>
    <property type="match status" value="1"/>
</dbReference>
<gene>
    <name evidence="6" type="primary">vapC</name>
    <name evidence="8" type="ORF">JJB09_08545</name>
</gene>
<evidence type="ECO:0000256" key="2">
    <source>
        <dbReference type="ARBA" id="ARBA00022722"/>
    </source>
</evidence>
<dbReference type="HAMAP" id="MF_00265">
    <property type="entry name" value="VapC_Nob1"/>
    <property type="match status" value="1"/>
</dbReference>
<dbReference type="InterPro" id="IPR002716">
    <property type="entry name" value="PIN_dom"/>
</dbReference>
<dbReference type="RefSeq" id="WP_201656068.1">
    <property type="nucleotide sequence ID" value="NZ_JAEQNC010000004.1"/>
</dbReference>
<keyword evidence="4 6" id="KW-0378">Hydrolase</keyword>
<dbReference type="GO" id="GO:0016787">
    <property type="term" value="F:hydrolase activity"/>
    <property type="evidence" value="ECO:0007669"/>
    <property type="project" value="UniProtKB-KW"/>
</dbReference>
<feature type="binding site" evidence="6">
    <location>
        <position position="96"/>
    </location>
    <ligand>
        <name>Mg(2+)</name>
        <dbReference type="ChEBI" id="CHEBI:18420"/>
    </ligand>
</feature>